<dbReference type="GO" id="GO:0045892">
    <property type="term" value="P:negative regulation of DNA-templated transcription"/>
    <property type="evidence" value="ECO:0007669"/>
    <property type="project" value="UniProtKB-UniRule"/>
</dbReference>
<dbReference type="InterPro" id="IPR036390">
    <property type="entry name" value="WH_DNA-bd_sf"/>
</dbReference>
<evidence type="ECO:0000256" key="4">
    <source>
        <dbReference type="ARBA" id="ARBA00023163"/>
    </source>
</evidence>
<dbReference type="Gene3D" id="3.30.450.40">
    <property type="match status" value="1"/>
</dbReference>
<comment type="similarity">
    <text evidence="5">Belongs to the HrcA family.</text>
</comment>
<accession>A0A849K7M5</accession>
<keyword evidence="6" id="KW-0175">Coiled coil</keyword>
<protein>
    <recommendedName>
        <fullName evidence="5">Heat-inducible transcription repressor HrcA</fullName>
    </recommendedName>
</protein>
<dbReference type="HAMAP" id="MF_00081">
    <property type="entry name" value="HrcA"/>
    <property type="match status" value="1"/>
</dbReference>
<sequence length="335" mass="36883">MLDDRAKLLLKALIERYIAEGQPVGSRTLSRASGLELSPATIRNVMSDLEELGLVASPHTSAGRIPTARGYRLFVDTMLTARRTDLAAPASLPPDQPQKVIANAAHMLSNMSQFVGVVVAPRRSSVFRHIEFLRLSERRFLVIIVSPEGDVQNRVVHTAADYTQSQLAEAANYLNANYAGLAIEEVRERLKGEVEQLRGEIVTLMQTAVEASSEAMQQDQDEVVISGERNLLSVSDFASDMTHLRHAFELFEQKTQLMRLLDVSSQAEGVRIYIGGESQIVPFEELSVVSAPYEVDGQVVGTLGVIGPTRMAYDRMIQIVDITSRLVSNALSHKP</sequence>
<dbReference type="RefSeq" id="WP_171563504.1">
    <property type="nucleotide sequence ID" value="NZ_JABFCS010000001.1"/>
</dbReference>
<keyword evidence="2 5" id="KW-0805">Transcription regulation</keyword>
<reference evidence="9 10" key="1">
    <citation type="submission" date="2020-05" db="EMBL/GenBank/DDBJ databases">
        <authorList>
            <person name="Khan S.A."/>
            <person name="Jeon C.O."/>
            <person name="Chun B.H."/>
        </authorList>
    </citation>
    <scope>NUCLEOTIDE SEQUENCE [LARGE SCALE GENOMIC DNA]</scope>
    <source>
        <strain evidence="9 10">B156</strain>
    </source>
</reference>
<dbReference type="Gene3D" id="3.30.390.60">
    <property type="entry name" value="Heat-inducible transcription repressor hrca homolog, domain 3"/>
    <property type="match status" value="1"/>
</dbReference>
<comment type="function">
    <text evidence="5">Negative regulator of class I heat shock genes (grpE-dnaK-dnaJ and groELS operons). Prevents heat-shock induction of these operons.</text>
</comment>
<keyword evidence="1 5" id="KW-0678">Repressor</keyword>
<name>A0A849K7M5_9BURK</name>
<dbReference type="PANTHER" id="PTHR34824:SF1">
    <property type="entry name" value="HEAT-INDUCIBLE TRANSCRIPTION REPRESSOR HRCA"/>
    <property type="match status" value="1"/>
</dbReference>
<evidence type="ECO:0000256" key="3">
    <source>
        <dbReference type="ARBA" id="ARBA00023016"/>
    </source>
</evidence>
<feature type="domain" description="Winged helix-turn-helix transcription repressor HrcA DNA-binding" evidence="8">
    <location>
        <begin position="4"/>
        <end position="73"/>
    </location>
</feature>
<dbReference type="NCBIfam" id="TIGR00331">
    <property type="entry name" value="hrcA"/>
    <property type="match status" value="1"/>
</dbReference>
<dbReference type="Gene3D" id="1.10.10.10">
    <property type="entry name" value="Winged helix-like DNA-binding domain superfamily/Winged helix DNA-binding domain"/>
    <property type="match status" value="1"/>
</dbReference>
<dbReference type="Pfam" id="PF01628">
    <property type="entry name" value="HrcA"/>
    <property type="match status" value="1"/>
</dbReference>
<dbReference type="InterPro" id="IPR036388">
    <property type="entry name" value="WH-like_DNA-bd_sf"/>
</dbReference>
<dbReference type="InterPro" id="IPR023120">
    <property type="entry name" value="WHTH_transcript_rep_HrcA_IDD"/>
</dbReference>
<evidence type="ECO:0000313" key="10">
    <source>
        <dbReference type="Proteomes" id="UP000552954"/>
    </source>
</evidence>
<evidence type="ECO:0000313" key="9">
    <source>
        <dbReference type="EMBL" id="NNU44372.1"/>
    </source>
</evidence>
<evidence type="ECO:0000256" key="6">
    <source>
        <dbReference type="SAM" id="Coils"/>
    </source>
</evidence>
<dbReference type="InterPro" id="IPR002571">
    <property type="entry name" value="HrcA"/>
</dbReference>
<keyword evidence="10" id="KW-1185">Reference proteome</keyword>
<reference evidence="9 10" key="2">
    <citation type="submission" date="2020-06" db="EMBL/GenBank/DDBJ databases">
        <title>Ramlibacter rhizophilus sp. nov., isolated from rhizosphere soil of national flower Mugunghwa from South Korea.</title>
        <authorList>
            <person name="Zheng-Fei Y."/>
            <person name="Huan T."/>
        </authorList>
    </citation>
    <scope>NUCLEOTIDE SEQUENCE [LARGE SCALE GENOMIC DNA]</scope>
    <source>
        <strain evidence="9 10">B156</strain>
    </source>
</reference>
<dbReference type="PIRSF" id="PIRSF005485">
    <property type="entry name" value="HrcA"/>
    <property type="match status" value="1"/>
</dbReference>
<dbReference type="InterPro" id="IPR005104">
    <property type="entry name" value="WHTH_HrcA_DNA-bd"/>
</dbReference>
<dbReference type="SUPFAM" id="SSF55781">
    <property type="entry name" value="GAF domain-like"/>
    <property type="match status" value="1"/>
</dbReference>
<dbReference type="AlphaFoldDB" id="A0A849K7M5"/>
<evidence type="ECO:0000256" key="2">
    <source>
        <dbReference type="ARBA" id="ARBA00023015"/>
    </source>
</evidence>
<keyword evidence="4 5" id="KW-0804">Transcription</keyword>
<feature type="domain" description="Heat-inducible transcription repressor HrcA C-terminal" evidence="7">
    <location>
        <begin position="99"/>
        <end position="317"/>
    </location>
</feature>
<feature type="coiled-coil region" evidence="6">
    <location>
        <begin position="187"/>
        <end position="214"/>
    </location>
</feature>
<evidence type="ECO:0000259" key="7">
    <source>
        <dbReference type="Pfam" id="PF01628"/>
    </source>
</evidence>
<dbReference type="Pfam" id="PF03444">
    <property type="entry name" value="WHD_HrcA"/>
    <property type="match status" value="1"/>
</dbReference>
<evidence type="ECO:0000256" key="5">
    <source>
        <dbReference type="HAMAP-Rule" id="MF_00081"/>
    </source>
</evidence>
<keyword evidence="3 5" id="KW-0346">Stress response</keyword>
<dbReference type="InterPro" id="IPR029016">
    <property type="entry name" value="GAF-like_dom_sf"/>
</dbReference>
<evidence type="ECO:0000256" key="1">
    <source>
        <dbReference type="ARBA" id="ARBA00022491"/>
    </source>
</evidence>
<comment type="caution">
    <text evidence="9">The sequence shown here is derived from an EMBL/GenBank/DDBJ whole genome shotgun (WGS) entry which is preliminary data.</text>
</comment>
<gene>
    <name evidence="5 9" type="primary">hrcA</name>
    <name evidence="9" type="ORF">HK415_16160</name>
</gene>
<dbReference type="PANTHER" id="PTHR34824">
    <property type="entry name" value="HEAT-INDUCIBLE TRANSCRIPTION REPRESSOR HRCA"/>
    <property type="match status" value="1"/>
</dbReference>
<evidence type="ECO:0000259" key="8">
    <source>
        <dbReference type="Pfam" id="PF03444"/>
    </source>
</evidence>
<dbReference type="EMBL" id="JABFCS010000001">
    <property type="protein sequence ID" value="NNU44372.1"/>
    <property type="molecule type" value="Genomic_DNA"/>
</dbReference>
<dbReference type="SUPFAM" id="SSF46785">
    <property type="entry name" value="Winged helix' DNA-binding domain"/>
    <property type="match status" value="1"/>
</dbReference>
<proteinExistence type="inferred from homology"/>
<organism evidence="9 10">
    <name type="scientific">Ramlibacter montanisoli</name>
    <dbReference type="NCBI Taxonomy" id="2732512"/>
    <lineage>
        <taxon>Bacteria</taxon>
        <taxon>Pseudomonadati</taxon>
        <taxon>Pseudomonadota</taxon>
        <taxon>Betaproteobacteria</taxon>
        <taxon>Burkholderiales</taxon>
        <taxon>Comamonadaceae</taxon>
        <taxon>Ramlibacter</taxon>
    </lineage>
</organism>
<dbReference type="InterPro" id="IPR021153">
    <property type="entry name" value="HrcA_C"/>
</dbReference>
<dbReference type="GO" id="GO:0003677">
    <property type="term" value="F:DNA binding"/>
    <property type="evidence" value="ECO:0007669"/>
    <property type="project" value="InterPro"/>
</dbReference>
<dbReference type="Proteomes" id="UP000552954">
    <property type="component" value="Unassembled WGS sequence"/>
</dbReference>